<sequence>MEYGIAINCFNHTQLKSLEEAQDKCIRKIYDASRKTFTKVMLHLAKLPTMKERVAILQVLFLFRSLSLPENTLLYRLMPHIQYTKGHQSYRLSKTALWRLMPSTITDLDTRGFRAIKKNFLHSNLEKQIQGKNSKLLSSCRPTITLDLILWLPMTHEERSRCIRWRLGWLPGGAPKPCPRHPNNNLSRRHAISCLNMHHCLCMSETIADPISFLLNMLPTRAFVPSSIVLSWTCRWPVICSILHDPVPQGVHHSLDWTFNKV</sequence>
<evidence type="ECO:0000313" key="1">
    <source>
        <dbReference type="EMBL" id="KAG1301534.1"/>
    </source>
</evidence>
<dbReference type="EMBL" id="JAANQT010003017">
    <property type="protein sequence ID" value="KAG1301534.1"/>
    <property type="molecule type" value="Genomic_DNA"/>
</dbReference>
<proteinExistence type="predicted"/>
<comment type="caution">
    <text evidence="1">The sequence shown here is derived from an EMBL/GenBank/DDBJ whole genome shotgun (WGS) entry which is preliminary data.</text>
</comment>
<reference evidence="1" key="1">
    <citation type="journal article" date="2020" name="Microb. Genom.">
        <title>Genetic diversity of clinical and environmental Mucorales isolates obtained from an investigation of mucormycosis cases among solid organ transplant recipients.</title>
        <authorList>
            <person name="Nguyen M.H."/>
            <person name="Kaul D."/>
            <person name="Muto C."/>
            <person name="Cheng S.J."/>
            <person name="Richter R.A."/>
            <person name="Bruno V.M."/>
            <person name="Liu G."/>
            <person name="Beyhan S."/>
            <person name="Sundermann A.J."/>
            <person name="Mounaud S."/>
            <person name="Pasculle A.W."/>
            <person name="Nierman W.C."/>
            <person name="Driscoll E."/>
            <person name="Cumbie R."/>
            <person name="Clancy C.J."/>
            <person name="Dupont C.L."/>
        </authorList>
    </citation>
    <scope>NUCLEOTIDE SEQUENCE</scope>
    <source>
        <strain evidence="1">GL11</strain>
    </source>
</reference>
<gene>
    <name evidence="1" type="ORF">G6F64_011711</name>
</gene>
<name>A0A9P6WYL7_RHIOR</name>
<protein>
    <submittedName>
        <fullName evidence="1">Uncharacterized protein</fullName>
    </submittedName>
</protein>
<keyword evidence="2" id="KW-1185">Reference proteome</keyword>
<accession>A0A9P6WYL7</accession>
<organism evidence="1 2">
    <name type="scientific">Rhizopus oryzae</name>
    <name type="common">Mucormycosis agent</name>
    <name type="synonym">Rhizopus arrhizus var. delemar</name>
    <dbReference type="NCBI Taxonomy" id="64495"/>
    <lineage>
        <taxon>Eukaryota</taxon>
        <taxon>Fungi</taxon>
        <taxon>Fungi incertae sedis</taxon>
        <taxon>Mucoromycota</taxon>
        <taxon>Mucoromycotina</taxon>
        <taxon>Mucoromycetes</taxon>
        <taxon>Mucorales</taxon>
        <taxon>Mucorineae</taxon>
        <taxon>Rhizopodaceae</taxon>
        <taxon>Rhizopus</taxon>
    </lineage>
</organism>
<dbReference type="OrthoDB" id="2278309at2759"/>
<dbReference type="Proteomes" id="UP000716291">
    <property type="component" value="Unassembled WGS sequence"/>
</dbReference>
<evidence type="ECO:0000313" key="2">
    <source>
        <dbReference type="Proteomes" id="UP000716291"/>
    </source>
</evidence>
<dbReference type="AlphaFoldDB" id="A0A9P6WYL7"/>